<gene>
    <name evidence="1" type="ORF">SAMN05216454_1377</name>
</gene>
<dbReference type="Proteomes" id="UP000199512">
    <property type="component" value="Unassembled WGS sequence"/>
</dbReference>
<proteinExistence type="predicted"/>
<evidence type="ECO:0000313" key="2">
    <source>
        <dbReference type="Proteomes" id="UP000199512"/>
    </source>
</evidence>
<dbReference type="EMBL" id="FODF01000037">
    <property type="protein sequence ID" value="SEN94464.1"/>
    <property type="molecule type" value="Genomic_DNA"/>
</dbReference>
<sequence length="69" mass="7958">MRDLIELSNEYKDEKAFKKEIAKDLKKTIASMQEETLAEAIESVSANVKKQKYEITLSFDFCSNQVPLK</sequence>
<organism evidence="1 2">
    <name type="scientific">Peptostreptococcus russellii</name>
    <dbReference type="NCBI Taxonomy" id="215200"/>
    <lineage>
        <taxon>Bacteria</taxon>
        <taxon>Bacillati</taxon>
        <taxon>Bacillota</taxon>
        <taxon>Clostridia</taxon>
        <taxon>Peptostreptococcales</taxon>
        <taxon>Peptostreptococcaceae</taxon>
        <taxon>Peptostreptococcus</taxon>
    </lineage>
</organism>
<protein>
    <submittedName>
        <fullName evidence="1">Uncharacterized protein</fullName>
    </submittedName>
</protein>
<name>A0A1H8KNM2_9FIRM</name>
<evidence type="ECO:0000313" key="1">
    <source>
        <dbReference type="EMBL" id="SEN94464.1"/>
    </source>
</evidence>
<dbReference type="AlphaFoldDB" id="A0A1H8KNM2"/>
<dbReference type="STRING" id="215200.SAMN05216454_1377"/>
<keyword evidence="2" id="KW-1185">Reference proteome</keyword>
<reference evidence="1 2" key="1">
    <citation type="submission" date="2016-10" db="EMBL/GenBank/DDBJ databases">
        <authorList>
            <person name="de Groot N.N."/>
        </authorList>
    </citation>
    <scope>NUCLEOTIDE SEQUENCE [LARGE SCALE GENOMIC DNA]</scope>
    <source>
        <strain evidence="1 2">Calf135</strain>
    </source>
</reference>
<accession>A0A1H8KNM2</accession>
<dbReference type="RefSeq" id="WP_091976202.1">
    <property type="nucleotide sequence ID" value="NZ_FODF01000037.1"/>
</dbReference>